<evidence type="ECO:0008006" key="4">
    <source>
        <dbReference type="Google" id="ProtNLM"/>
    </source>
</evidence>
<dbReference type="EMBL" id="JBEPBX010000018">
    <property type="protein sequence ID" value="MER6615684.1"/>
    <property type="molecule type" value="Genomic_DNA"/>
</dbReference>
<reference evidence="2 3" key="1">
    <citation type="submission" date="2024-06" db="EMBL/GenBank/DDBJ databases">
        <title>The Natural Products Discovery Center: Release of the First 8490 Sequenced Strains for Exploring Actinobacteria Biosynthetic Diversity.</title>
        <authorList>
            <person name="Kalkreuter E."/>
            <person name="Kautsar S.A."/>
            <person name="Yang D."/>
            <person name="Bader C.D."/>
            <person name="Teijaro C.N."/>
            <person name="Fluegel L."/>
            <person name="Davis C.M."/>
            <person name="Simpson J.R."/>
            <person name="Lauterbach L."/>
            <person name="Steele A.D."/>
            <person name="Gui C."/>
            <person name="Meng S."/>
            <person name="Li G."/>
            <person name="Viehrig K."/>
            <person name="Ye F."/>
            <person name="Su P."/>
            <person name="Kiefer A.F."/>
            <person name="Nichols A."/>
            <person name="Cepeda A.J."/>
            <person name="Yan W."/>
            <person name="Fan B."/>
            <person name="Jiang Y."/>
            <person name="Adhikari A."/>
            <person name="Zheng C.-J."/>
            <person name="Schuster L."/>
            <person name="Cowan T.M."/>
            <person name="Smanski M.J."/>
            <person name="Chevrette M.G."/>
            <person name="De Carvalho L.P.S."/>
            <person name="Shen B."/>
        </authorList>
    </citation>
    <scope>NUCLEOTIDE SEQUENCE [LARGE SCALE GENOMIC DNA]</scope>
    <source>
        <strain evidence="2 3">NPDC000837</strain>
    </source>
</reference>
<gene>
    <name evidence="2" type="ORF">ABT276_20435</name>
</gene>
<evidence type="ECO:0000313" key="3">
    <source>
        <dbReference type="Proteomes" id="UP001445472"/>
    </source>
</evidence>
<keyword evidence="3" id="KW-1185">Reference proteome</keyword>
<evidence type="ECO:0000256" key="1">
    <source>
        <dbReference type="SAM" id="MobiDB-lite"/>
    </source>
</evidence>
<name>A0ABV1UY12_9ACTN</name>
<feature type="region of interest" description="Disordered" evidence="1">
    <location>
        <begin position="164"/>
        <end position="187"/>
    </location>
</feature>
<proteinExistence type="predicted"/>
<evidence type="ECO:0000313" key="2">
    <source>
        <dbReference type="EMBL" id="MER6615684.1"/>
    </source>
</evidence>
<dbReference type="Proteomes" id="UP001445472">
    <property type="component" value="Unassembled WGS sequence"/>
</dbReference>
<comment type="caution">
    <text evidence="2">The sequence shown here is derived from an EMBL/GenBank/DDBJ whole genome shotgun (WGS) entry which is preliminary data.</text>
</comment>
<accession>A0ABV1UY12</accession>
<protein>
    <recommendedName>
        <fullName evidence="4">NifU family protein</fullName>
    </recommendedName>
</protein>
<organism evidence="2 3">
    <name type="scientific">Streptomyces xantholiticus</name>
    <dbReference type="NCBI Taxonomy" id="68285"/>
    <lineage>
        <taxon>Bacteria</taxon>
        <taxon>Bacillati</taxon>
        <taxon>Actinomycetota</taxon>
        <taxon>Actinomycetes</taxon>
        <taxon>Kitasatosporales</taxon>
        <taxon>Streptomycetaceae</taxon>
        <taxon>Streptomyces</taxon>
    </lineage>
</organism>
<sequence>MSAVTAEEAGRQVEEVLDRLAATEDAEACAAAEELVRVLMEFYGAALGRAVELLQRPADQPPGTPLEGLLGDELVASLLNLHGLHPEDLPARIARALDGIPHPVEQAGFDAATGVLRLRVTASTGCGCPSTQESVRLAAVDALACFAPEVTGVDMEGAAASREPALLQIGSGPPRAVSGGRSSATAS</sequence>
<dbReference type="RefSeq" id="WP_351977205.1">
    <property type="nucleotide sequence ID" value="NZ_JBEPBX010000018.1"/>
</dbReference>